<name>A0A518G769_9BACT</name>
<evidence type="ECO:0000313" key="3">
    <source>
        <dbReference type="Proteomes" id="UP000318017"/>
    </source>
</evidence>
<dbReference type="OrthoDB" id="272806at2"/>
<sequence length="336" mass="34494">MASSERLQRRGMPELPETRSGLRSLPAWAISLIFHCTLVVTLGALWTAGPRGTGESRDRPVGVAMVYEAAGGEAYRLTESSGNSSAAASSPATAVVESSLPDSVGDVFSSAEQSLLAGLLPGDSSAAGNAAAAAGGIGLADGGGAIGGSRNAPKTKTTVFGIEGEGSRFVYVFDRSASMNGGGGAPLAAAKRELSASIESLGEAQQFQIIFYNETPLPFGGLTSQGPQILRGVDASKREALRFVRNIVAEGSTQHIDALRMALAMGPDVVFFLTDADLPALSVRQISDLQTRASRSGAAIHTIQFGSGGKSSAGGWIEVLALGTGGQYRYVDISKL</sequence>
<evidence type="ECO:0000256" key="1">
    <source>
        <dbReference type="SAM" id="Phobius"/>
    </source>
</evidence>
<protein>
    <recommendedName>
        <fullName evidence="4">VWFA domain-containing protein</fullName>
    </recommendedName>
</protein>
<accession>A0A518G769</accession>
<reference evidence="2 3" key="1">
    <citation type="submission" date="2019-02" db="EMBL/GenBank/DDBJ databases">
        <title>Deep-cultivation of Planctomycetes and their phenomic and genomic characterization uncovers novel biology.</title>
        <authorList>
            <person name="Wiegand S."/>
            <person name="Jogler M."/>
            <person name="Boedeker C."/>
            <person name="Pinto D."/>
            <person name="Vollmers J."/>
            <person name="Rivas-Marin E."/>
            <person name="Kohn T."/>
            <person name="Peeters S.H."/>
            <person name="Heuer A."/>
            <person name="Rast P."/>
            <person name="Oberbeckmann S."/>
            <person name="Bunk B."/>
            <person name="Jeske O."/>
            <person name="Meyerdierks A."/>
            <person name="Storesund J.E."/>
            <person name="Kallscheuer N."/>
            <person name="Luecker S."/>
            <person name="Lage O.M."/>
            <person name="Pohl T."/>
            <person name="Merkel B.J."/>
            <person name="Hornburger P."/>
            <person name="Mueller R.-W."/>
            <person name="Bruemmer F."/>
            <person name="Labrenz M."/>
            <person name="Spormann A.M."/>
            <person name="Op den Camp H."/>
            <person name="Overmann J."/>
            <person name="Amann R."/>
            <person name="Jetten M.S.M."/>
            <person name="Mascher T."/>
            <person name="Medema M.H."/>
            <person name="Devos D.P."/>
            <person name="Kaster A.-K."/>
            <person name="Ovreas L."/>
            <person name="Rohde M."/>
            <person name="Galperin M.Y."/>
            <person name="Jogler C."/>
        </authorList>
    </citation>
    <scope>NUCLEOTIDE SEQUENCE [LARGE SCALE GENOMIC DNA]</scope>
    <source>
        <strain evidence="2 3">Q31a</strain>
    </source>
</reference>
<dbReference type="SUPFAM" id="SSF53300">
    <property type="entry name" value="vWA-like"/>
    <property type="match status" value="1"/>
</dbReference>
<dbReference type="Proteomes" id="UP000318017">
    <property type="component" value="Chromosome"/>
</dbReference>
<organism evidence="2 3">
    <name type="scientific">Aureliella helgolandensis</name>
    <dbReference type="NCBI Taxonomy" id="2527968"/>
    <lineage>
        <taxon>Bacteria</taxon>
        <taxon>Pseudomonadati</taxon>
        <taxon>Planctomycetota</taxon>
        <taxon>Planctomycetia</taxon>
        <taxon>Pirellulales</taxon>
        <taxon>Pirellulaceae</taxon>
        <taxon>Aureliella</taxon>
    </lineage>
</organism>
<dbReference type="RefSeq" id="WP_145078084.1">
    <property type="nucleotide sequence ID" value="NZ_CP036298.1"/>
</dbReference>
<dbReference type="AlphaFoldDB" id="A0A518G769"/>
<feature type="transmembrane region" description="Helical" evidence="1">
    <location>
        <begin position="25"/>
        <end position="49"/>
    </location>
</feature>
<keyword evidence="3" id="KW-1185">Reference proteome</keyword>
<dbReference type="InterPro" id="IPR036465">
    <property type="entry name" value="vWFA_dom_sf"/>
</dbReference>
<keyword evidence="1" id="KW-0472">Membrane</keyword>
<keyword evidence="1" id="KW-1133">Transmembrane helix</keyword>
<dbReference type="KEGG" id="ahel:Q31a_27500"/>
<evidence type="ECO:0000313" key="2">
    <source>
        <dbReference type="EMBL" id="QDV24432.1"/>
    </source>
</evidence>
<dbReference type="EMBL" id="CP036298">
    <property type="protein sequence ID" value="QDV24432.1"/>
    <property type="molecule type" value="Genomic_DNA"/>
</dbReference>
<keyword evidence="1" id="KW-0812">Transmembrane</keyword>
<proteinExistence type="predicted"/>
<dbReference type="Gene3D" id="3.40.50.410">
    <property type="entry name" value="von Willebrand factor, type A domain"/>
    <property type="match status" value="1"/>
</dbReference>
<evidence type="ECO:0008006" key="4">
    <source>
        <dbReference type="Google" id="ProtNLM"/>
    </source>
</evidence>
<gene>
    <name evidence="2" type="ORF">Q31a_27500</name>
</gene>